<evidence type="ECO:0000313" key="4">
    <source>
        <dbReference type="EMBL" id="MCT4333060.1"/>
    </source>
</evidence>
<evidence type="ECO:0000259" key="3">
    <source>
        <dbReference type="Pfam" id="PF01261"/>
    </source>
</evidence>
<evidence type="ECO:0000313" key="5">
    <source>
        <dbReference type="Proteomes" id="UP001320702"/>
    </source>
</evidence>
<dbReference type="PIRSF" id="PIRSF006241">
    <property type="entry name" value="HyI"/>
    <property type="match status" value="1"/>
</dbReference>
<dbReference type="InterPro" id="IPR036237">
    <property type="entry name" value="Xyl_isomerase-like_sf"/>
</dbReference>
<comment type="caution">
    <text evidence="4">The sequence shown here is derived from an EMBL/GenBank/DDBJ whole genome shotgun (WGS) entry which is preliminary data.</text>
</comment>
<keyword evidence="5" id="KW-1185">Reference proteome</keyword>
<accession>A0ABT2K952</accession>
<dbReference type="Proteomes" id="UP001320702">
    <property type="component" value="Unassembled WGS sequence"/>
</dbReference>
<evidence type="ECO:0000256" key="1">
    <source>
        <dbReference type="ARBA" id="ARBA00023235"/>
    </source>
</evidence>
<dbReference type="InterPro" id="IPR013022">
    <property type="entry name" value="Xyl_isomerase-like_TIM-brl"/>
</dbReference>
<dbReference type="SUPFAM" id="SSF51658">
    <property type="entry name" value="Xylose isomerase-like"/>
    <property type="match status" value="1"/>
</dbReference>
<protein>
    <submittedName>
        <fullName evidence="4">TIM barrel protein</fullName>
    </submittedName>
</protein>
<sequence>MTQPFQLAACAEMLWRDRPIEWRAARLTEMGLGVGLWNWPDHDLSKLQAVGATYTIMNGYLQGRLADDEGAEILLASARETARVGKRLGVARLNLHGTGLGDGGIPIRQHEQISGAMWLKARDTLHRICDLAEEEGVVFALENLNQMDHPGCPFGSTADVLALVSAIDRPQLRINLDLYHTQIGEGDLIRWCQRCLPWIGEIQVADNPGRFEPGTGEINYPKIAAALAAMGYRGTVGMEAFAAGDSDTAVSAFIDAFTL</sequence>
<proteinExistence type="inferred from homology"/>
<evidence type="ECO:0000256" key="2">
    <source>
        <dbReference type="PIRNR" id="PIRNR006241"/>
    </source>
</evidence>
<dbReference type="RefSeq" id="WP_260276945.1">
    <property type="nucleotide sequence ID" value="NZ_JANAVZ010000004.1"/>
</dbReference>
<dbReference type="Pfam" id="PF01261">
    <property type="entry name" value="AP_endonuc_2"/>
    <property type="match status" value="1"/>
</dbReference>
<gene>
    <name evidence="4" type="ORF">MU516_09275</name>
</gene>
<reference evidence="4 5" key="1">
    <citation type="submission" date="2022-04" db="EMBL/GenBank/DDBJ databases">
        <title>Paracoccus sp. YLB-12 draft genome sequence.</title>
        <authorList>
            <person name="Yu L."/>
        </authorList>
    </citation>
    <scope>NUCLEOTIDE SEQUENCE [LARGE SCALE GENOMIC DNA]</scope>
    <source>
        <strain evidence="4 5">YLB-12</strain>
    </source>
</reference>
<feature type="domain" description="Xylose isomerase-like TIM barrel" evidence="3">
    <location>
        <begin position="47"/>
        <end position="244"/>
    </location>
</feature>
<comment type="similarity">
    <text evidence="2">Belongs to the hyi family.</text>
</comment>
<keyword evidence="1 2" id="KW-0413">Isomerase</keyword>
<dbReference type="InterPro" id="IPR050417">
    <property type="entry name" value="Sugar_Epim/Isomerase"/>
</dbReference>
<dbReference type="EMBL" id="JANAVZ010000004">
    <property type="protein sequence ID" value="MCT4333060.1"/>
    <property type="molecule type" value="Genomic_DNA"/>
</dbReference>
<dbReference type="InterPro" id="IPR026040">
    <property type="entry name" value="HyI-like"/>
</dbReference>
<dbReference type="Gene3D" id="3.20.20.150">
    <property type="entry name" value="Divalent-metal-dependent TIM barrel enzymes"/>
    <property type="match status" value="1"/>
</dbReference>
<dbReference type="PANTHER" id="PTHR43489">
    <property type="entry name" value="ISOMERASE"/>
    <property type="match status" value="1"/>
</dbReference>
<name>A0ABT2K952_9RHOB</name>
<organism evidence="4 5">
    <name type="scientific">Paracoccus maritimus</name>
    <dbReference type="NCBI Taxonomy" id="2933292"/>
    <lineage>
        <taxon>Bacteria</taxon>
        <taxon>Pseudomonadati</taxon>
        <taxon>Pseudomonadota</taxon>
        <taxon>Alphaproteobacteria</taxon>
        <taxon>Rhodobacterales</taxon>
        <taxon>Paracoccaceae</taxon>
        <taxon>Paracoccus</taxon>
    </lineage>
</organism>